<dbReference type="EMBL" id="NBNE01020464">
    <property type="protein sequence ID" value="OWY91343.1"/>
    <property type="molecule type" value="Genomic_DNA"/>
</dbReference>
<dbReference type="Proteomes" id="UP000198211">
    <property type="component" value="Unassembled WGS sequence"/>
</dbReference>
<dbReference type="PANTHER" id="PTHR37069:SF2">
    <property type="entry name" value="PIGGYBAC TRANSPOSABLE ELEMENT-DERIVED PROTEIN DOMAIN-CONTAINING PROTEIN"/>
    <property type="match status" value="1"/>
</dbReference>
<dbReference type="PANTHER" id="PTHR37069">
    <property type="entry name" value="DDE_TNP_1_7 DOMAIN-CONTAINING PROTEIN"/>
    <property type="match status" value="1"/>
</dbReference>
<evidence type="ECO:0000313" key="1">
    <source>
        <dbReference type="EMBL" id="OWY91343.1"/>
    </source>
</evidence>
<comment type="caution">
    <text evidence="1">The sequence shown here is derived from an EMBL/GenBank/DDBJ whole genome shotgun (WGS) entry which is preliminary data.</text>
</comment>
<evidence type="ECO:0000313" key="2">
    <source>
        <dbReference type="Proteomes" id="UP000198211"/>
    </source>
</evidence>
<name>A0A225UEF4_9STRA</name>
<gene>
    <name evidence="1" type="ORF">PHMEG_00040113</name>
</gene>
<sequence>MADDRAIFSGVWCILRSAGWISKLPQRSSLSDIYRYVPPGGNIEGLEGTDFFLGERSLLEHYRRVTIAPELYPW</sequence>
<reference evidence="2" key="1">
    <citation type="submission" date="2017-03" db="EMBL/GenBank/DDBJ databases">
        <title>Phytopthora megakarya and P. palmivora, two closely related causual agents of cacao black pod achieved similar genome size and gene model numbers by different mechanisms.</title>
        <authorList>
            <person name="Ali S."/>
            <person name="Shao J."/>
            <person name="Larry D.J."/>
            <person name="Kronmiller B."/>
            <person name="Shen D."/>
            <person name="Strem M.D."/>
            <person name="Melnick R.L."/>
            <person name="Guiltinan M.J."/>
            <person name="Tyler B.M."/>
            <person name="Meinhardt L.W."/>
            <person name="Bailey B.A."/>
        </authorList>
    </citation>
    <scope>NUCLEOTIDE SEQUENCE [LARGE SCALE GENOMIC DNA]</scope>
    <source>
        <strain evidence="2">zdho120</strain>
    </source>
</reference>
<proteinExistence type="predicted"/>
<organism evidence="1 2">
    <name type="scientific">Phytophthora megakarya</name>
    <dbReference type="NCBI Taxonomy" id="4795"/>
    <lineage>
        <taxon>Eukaryota</taxon>
        <taxon>Sar</taxon>
        <taxon>Stramenopiles</taxon>
        <taxon>Oomycota</taxon>
        <taxon>Peronosporomycetes</taxon>
        <taxon>Peronosporales</taxon>
        <taxon>Peronosporaceae</taxon>
        <taxon>Phytophthora</taxon>
    </lineage>
</organism>
<keyword evidence="2" id="KW-1185">Reference proteome</keyword>
<dbReference type="OrthoDB" id="125227at2759"/>
<accession>A0A225UEF4</accession>
<dbReference type="AlphaFoldDB" id="A0A225UEF4"/>
<protein>
    <submittedName>
        <fullName evidence="1">Uncharacterized protein</fullName>
    </submittedName>
</protein>